<name>A0A803Q610_CANSA</name>
<dbReference type="CDD" id="cd01650">
    <property type="entry name" value="RT_nLTR_like"/>
    <property type="match status" value="1"/>
</dbReference>
<evidence type="ECO:0000313" key="4">
    <source>
        <dbReference type="Proteomes" id="UP000596661"/>
    </source>
</evidence>
<evidence type="ECO:0000259" key="1">
    <source>
        <dbReference type="Pfam" id="PF00078"/>
    </source>
</evidence>
<organism evidence="3 4">
    <name type="scientific">Cannabis sativa</name>
    <name type="common">Hemp</name>
    <name type="synonym">Marijuana</name>
    <dbReference type="NCBI Taxonomy" id="3483"/>
    <lineage>
        <taxon>Eukaryota</taxon>
        <taxon>Viridiplantae</taxon>
        <taxon>Streptophyta</taxon>
        <taxon>Embryophyta</taxon>
        <taxon>Tracheophyta</taxon>
        <taxon>Spermatophyta</taxon>
        <taxon>Magnoliopsida</taxon>
        <taxon>eudicotyledons</taxon>
        <taxon>Gunneridae</taxon>
        <taxon>Pentapetalae</taxon>
        <taxon>rosids</taxon>
        <taxon>fabids</taxon>
        <taxon>Rosales</taxon>
        <taxon>Cannabaceae</taxon>
        <taxon>Cannabis</taxon>
    </lineage>
</organism>
<dbReference type="Gene3D" id="3.30.420.10">
    <property type="entry name" value="Ribonuclease H-like superfamily/Ribonuclease H"/>
    <property type="match status" value="1"/>
</dbReference>
<dbReference type="Pfam" id="PF00078">
    <property type="entry name" value="RVT_1"/>
    <property type="match status" value="1"/>
</dbReference>
<proteinExistence type="predicted"/>
<reference evidence="3" key="2">
    <citation type="submission" date="2021-03" db="UniProtKB">
        <authorList>
            <consortium name="EnsemblPlants"/>
        </authorList>
    </citation>
    <scope>IDENTIFICATION</scope>
</reference>
<dbReference type="CDD" id="cd06222">
    <property type="entry name" value="RNase_H_like"/>
    <property type="match status" value="1"/>
</dbReference>
<keyword evidence="4" id="KW-1185">Reference proteome</keyword>
<dbReference type="PANTHER" id="PTHR46890">
    <property type="entry name" value="NON-LTR RETROLELEMENT REVERSE TRANSCRIPTASE-LIKE PROTEIN-RELATED"/>
    <property type="match status" value="1"/>
</dbReference>
<evidence type="ECO:0000313" key="3">
    <source>
        <dbReference type="EnsemblPlants" id="cds.evm.model.07.683"/>
    </source>
</evidence>
<feature type="domain" description="RNase H type-1" evidence="2">
    <location>
        <begin position="836"/>
        <end position="903"/>
    </location>
</feature>
<dbReference type="InterPro" id="IPR000477">
    <property type="entry name" value="RT_dom"/>
</dbReference>
<dbReference type="GO" id="GO:0003676">
    <property type="term" value="F:nucleic acid binding"/>
    <property type="evidence" value="ECO:0007669"/>
    <property type="project" value="InterPro"/>
</dbReference>
<dbReference type="Proteomes" id="UP000596661">
    <property type="component" value="Chromosome 7"/>
</dbReference>
<dbReference type="PANTHER" id="PTHR46890:SF48">
    <property type="entry name" value="RNA-DIRECTED DNA POLYMERASE"/>
    <property type="match status" value="1"/>
</dbReference>
<sequence length="926" mass="106634">MSYWTLRKRRGEKCFNSKEGEFLRDFLFDTGGVDLGCEGGFATWKNSRNSHGRICKHLDRVVADANWCTEFHKARVVKFPILGSDHALICLQTTGEVPKLKYPFRFFGSLDISADCETVIMNAWRRGLYGSPDFQLLGKPKGVKYDLKKWNQEVFGFSDRRLVALRRQLAEIQKESISHASVQREAEVQLEIIEMEGRMDRIWRQKSRENWIRFGDANSKFFHTSTIICRRRNSIGCVEDSHGVWLSDREEIGNYLNKHFSDIFESTGSNIDNEFTTLFEDKVTDAENECIGRILDTEEIKDIIFKMHPVKVLGLDGFPRIFYRKYWDMNPNASRFDHYRPISLCNYSYKVISRILTDRLKGVLDRLISPLQLAFMPGRWIAECSILAQEVLHSIKSKKGKVGAIAIKTDMSKAYDRLEWDFIRQVHQGNSFNTKVCNLIMQCITMISFSVLLNGAPIAPFNPNRGIRQGDPLSPFIFILCSEVLSKLIVRAESNAANVDSLMKCIRKLEGRKARHLAQAGRSVLISSVLQSILNYFMSTVLVPKTLCNDLDRILAKFWWLGISERNRYCALKSRNDICQPKKSGVLGFRRFADMNVALLAKLFLMVLKYDTKVWVRDLRDKYCRLMSPWSVEKKAIDSQCWKSILEARQVCLDGAGLIVVDGGSELWDRPWVPHRNMEELKAHFKFRHYQAFWNIKDLFVDGLRVWNEELIRDCFNPIIADEILRIRPLEEGSDILFWKASKSEFGEWWYDITDGNLSLFAACVCDTIWRWRNDMIHKERVCNLEDIYADCMLRVHKDTRCFRVDASVAREEAGFATVLITGNQMADYLIAANCETGFKMVKVESDSKAVVTAFQAGSIPLCWSVFPLFSKCLKLCKEFVNVEVSYIPRDQNVVADKLAQWARVNSSNCMGLLSEVAPFVATSLL</sequence>
<dbReference type="InterPro" id="IPR036691">
    <property type="entry name" value="Endo/exonu/phosph_ase_sf"/>
</dbReference>
<dbReference type="InterPro" id="IPR044730">
    <property type="entry name" value="RNase_H-like_dom_plant"/>
</dbReference>
<dbReference type="Gramene" id="evm.model.07.683">
    <property type="protein sequence ID" value="cds.evm.model.07.683"/>
    <property type="gene ID" value="evm.TU.07.683"/>
</dbReference>
<reference evidence="3" key="1">
    <citation type="submission" date="2018-11" db="EMBL/GenBank/DDBJ databases">
        <authorList>
            <person name="Grassa J C."/>
        </authorList>
    </citation>
    <scope>NUCLEOTIDE SEQUENCE [LARGE SCALE GENOMIC DNA]</scope>
</reference>
<dbReference type="EnsemblPlants" id="evm.model.07.683">
    <property type="protein sequence ID" value="cds.evm.model.07.683"/>
    <property type="gene ID" value="evm.TU.07.683"/>
</dbReference>
<dbReference type="InterPro" id="IPR036397">
    <property type="entry name" value="RNaseH_sf"/>
</dbReference>
<dbReference type="GO" id="GO:0004523">
    <property type="term" value="F:RNA-DNA hybrid ribonuclease activity"/>
    <property type="evidence" value="ECO:0007669"/>
    <property type="project" value="InterPro"/>
</dbReference>
<dbReference type="EMBL" id="UZAU01000640">
    <property type="status" value="NOT_ANNOTATED_CDS"/>
    <property type="molecule type" value="Genomic_DNA"/>
</dbReference>
<protein>
    <recommendedName>
        <fullName evidence="5">Reverse transcriptase</fullName>
    </recommendedName>
</protein>
<dbReference type="AlphaFoldDB" id="A0A803Q610"/>
<dbReference type="Gene3D" id="3.60.10.10">
    <property type="entry name" value="Endonuclease/exonuclease/phosphatase"/>
    <property type="match status" value="1"/>
</dbReference>
<accession>A0A803Q610</accession>
<dbReference type="InterPro" id="IPR052343">
    <property type="entry name" value="Retrotransposon-Effector_Assoc"/>
</dbReference>
<feature type="domain" description="Reverse transcriptase" evidence="1">
    <location>
        <begin position="337"/>
        <end position="489"/>
    </location>
</feature>
<evidence type="ECO:0000259" key="2">
    <source>
        <dbReference type="Pfam" id="PF13456"/>
    </source>
</evidence>
<dbReference type="InterPro" id="IPR002156">
    <property type="entry name" value="RNaseH_domain"/>
</dbReference>
<dbReference type="SUPFAM" id="SSF56219">
    <property type="entry name" value="DNase I-like"/>
    <property type="match status" value="1"/>
</dbReference>
<dbReference type="Pfam" id="PF13456">
    <property type="entry name" value="RVT_3"/>
    <property type="match status" value="1"/>
</dbReference>
<evidence type="ECO:0008006" key="5">
    <source>
        <dbReference type="Google" id="ProtNLM"/>
    </source>
</evidence>